<feature type="transmembrane region" description="Helical" evidence="3">
    <location>
        <begin position="506"/>
        <end position="538"/>
    </location>
</feature>
<organism evidence="5 6">
    <name type="scientific">Pseudomicrostroma glucosiphilum</name>
    <dbReference type="NCBI Taxonomy" id="1684307"/>
    <lineage>
        <taxon>Eukaryota</taxon>
        <taxon>Fungi</taxon>
        <taxon>Dikarya</taxon>
        <taxon>Basidiomycota</taxon>
        <taxon>Ustilaginomycotina</taxon>
        <taxon>Exobasidiomycetes</taxon>
        <taxon>Microstromatales</taxon>
        <taxon>Microstromatales incertae sedis</taxon>
        <taxon>Pseudomicrostroma</taxon>
    </lineage>
</organism>
<protein>
    <submittedName>
        <fullName evidence="5">ACBP-domain-containing protein</fullName>
    </submittedName>
</protein>
<feature type="region of interest" description="Disordered" evidence="2">
    <location>
        <begin position="467"/>
        <end position="498"/>
    </location>
</feature>
<feature type="compositionally biased region" description="Basic and acidic residues" evidence="2">
    <location>
        <begin position="371"/>
        <end position="381"/>
    </location>
</feature>
<dbReference type="InterPro" id="IPR000582">
    <property type="entry name" value="Acyl-CoA-binding_protein"/>
</dbReference>
<sequence length="625" mass="65037">MSSADVIDALFDRTVDVVQSLPKSGPIQTSYEEKLALYSLYKQATEGDVTSKRPGMLDMLGRAKWDAWSKREGMDSLDAKQLYVESMMRTLRKFEDRREARELIQELENFSGDVAERVMRGALATDDTASEASSAPAPLRHQRFPSDSAGDSETETDDEAAHAQEMADRLGSLRNPALGMSDRRRPVSARSVGGVSAQAQPPSVAGRDRPRVGPSRGSTGGSTPTSTTPQWDETTAARTEEESDDGTYSAGRSSHATSYLAREREEEEARARAMRASSSRPAAGNSRQISQQRQGQSAPTSTLGVGSRSGYHSQQQQQGIRPSASNPGFYSSTGPGGRVVPAPPRSDSNMGGGAGASLYSGIGPSSSRPPVEQHHYYHRASDAGAAASSAGAPSNRGGGGAGQAEVEQALQSIQASLAALHERLNRVEVRSGTTRSNASGVYGSAYSAVKNALHDLGVLFGLTSPSSSGADGVRGKAAVPSFGSSSHDRGKGPAGSIPRRSRLSSFLSLLASLLNLSLRLALDLTSLGILITLFLFLLRKVTGRGDPLLLLKMARTLLGRVRGGATGAGRVTGGRALVVGLGAAAGGAVRDAVTSVSSAAASAGEGGEDEVASGHGAGAMGRRNT</sequence>
<dbReference type="GO" id="GO:0000062">
    <property type="term" value="F:fatty-acyl-CoA binding"/>
    <property type="evidence" value="ECO:0007669"/>
    <property type="project" value="InterPro"/>
</dbReference>
<evidence type="ECO:0000256" key="1">
    <source>
        <dbReference type="ARBA" id="ARBA00023121"/>
    </source>
</evidence>
<dbReference type="EMBL" id="KZ819321">
    <property type="protein sequence ID" value="PWN24032.1"/>
    <property type="molecule type" value="Genomic_DNA"/>
</dbReference>
<dbReference type="Pfam" id="PF00887">
    <property type="entry name" value="ACBP"/>
    <property type="match status" value="1"/>
</dbReference>
<feature type="region of interest" description="Disordered" evidence="2">
    <location>
        <begin position="125"/>
        <end position="405"/>
    </location>
</feature>
<keyword evidence="3" id="KW-0472">Membrane</keyword>
<dbReference type="GeneID" id="37013159"/>
<feature type="compositionally biased region" description="Basic and acidic residues" evidence="2">
    <location>
        <begin position="159"/>
        <end position="168"/>
    </location>
</feature>
<keyword evidence="3" id="KW-1133">Transmembrane helix</keyword>
<feature type="region of interest" description="Disordered" evidence="2">
    <location>
        <begin position="601"/>
        <end position="625"/>
    </location>
</feature>
<reference evidence="5 6" key="1">
    <citation type="journal article" date="2018" name="Mol. Biol. Evol.">
        <title>Broad Genomic Sampling Reveals a Smut Pathogenic Ancestry of the Fungal Clade Ustilaginomycotina.</title>
        <authorList>
            <person name="Kijpornyongpan T."/>
            <person name="Mondo S.J."/>
            <person name="Barry K."/>
            <person name="Sandor L."/>
            <person name="Lee J."/>
            <person name="Lipzen A."/>
            <person name="Pangilinan J."/>
            <person name="LaButti K."/>
            <person name="Hainaut M."/>
            <person name="Henrissat B."/>
            <person name="Grigoriev I.V."/>
            <person name="Spatafora J.W."/>
            <person name="Aime M.C."/>
        </authorList>
    </citation>
    <scope>NUCLEOTIDE SEQUENCE [LARGE SCALE GENOMIC DNA]</scope>
    <source>
        <strain evidence="5 6">MCA 4718</strain>
    </source>
</reference>
<dbReference type="STRING" id="1684307.A0A316UFK7"/>
<evidence type="ECO:0000256" key="2">
    <source>
        <dbReference type="SAM" id="MobiDB-lite"/>
    </source>
</evidence>
<dbReference type="OrthoDB" id="346910at2759"/>
<dbReference type="FunFam" id="1.20.80.10:FF:000010">
    <property type="entry name" value="Acyl-CoA-binding domain-containing protein 5"/>
    <property type="match status" value="1"/>
</dbReference>
<feature type="compositionally biased region" description="Low complexity" evidence="2">
    <location>
        <begin position="274"/>
        <end position="297"/>
    </location>
</feature>
<dbReference type="PRINTS" id="PR00689">
    <property type="entry name" value="ACOABINDINGP"/>
</dbReference>
<dbReference type="PANTHER" id="PTHR23310:SF133">
    <property type="entry name" value="COA BINDING PROTEIN, PUTATIVE (AFU_ORTHOLOGUE AFUA_1G12300)-RELATED"/>
    <property type="match status" value="1"/>
</dbReference>
<keyword evidence="6" id="KW-1185">Reference proteome</keyword>
<evidence type="ECO:0000256" key="3">
    <source>
        <dbReference type="SAM" id="Phobius"/>
    </source>
</evidence>
<feature type="compositionally biased region" description="Low complexity" evidence="2">
    <location>
        <begin position="125"/>
        <end position="139"/>
    </location>
</feature>
<accession>A0A316UFK7</accession>
<feature type="domain" description="ACB" evidence="4">
    <location>
        <begin position="7"/>
        <end position="96"/>
    </location>
</feature>
<evidence type="ECO:0000313" key="5">
    <source>
        <dbReference type="EMBL" id="PWN24032.1"/>
    </source>
</evidence>
<feature type="compositionally biased region" description="Low complexity" evidence="2">
    <location>
        <begin position="212"/>
        <end position="229"/>
    </location>
</feature>
<keyword evidence="3" id="KW-0812">Transmembrane</keyword>
<evidence type="ECO:0000259" key="4">
    <source>
        <dbReference type="PROSITE" id="PS51228"/>
    </source>
</evidence>
<proteinExistence type="predicted"/>
<dbReference type="RefSeq" id="XP_025351192.1">
    <property type="nucleotide sequence ID" value="XM_025491425.1"/>
</dbReference>
<dbReference type="Proteomes" id="UP000245942">
    <property type="component" value="Unassembled WGS sequence"/>
</dbReference>
<name>A0A316UFK7_9BASI</name>
<dbReference type="GO" id="GO:0006631">
    <property type="term" value="P:fatty acid metabolic process"/>
    <property type="evidence" value="ECO:0007669"/>
    <property type="project" value="TreeGrafter"/>
</dbReference>
<dbReference type="InterPro" id="IPR014352">
    <property type="entry name" value="FERM/acyl-CoA-bd_prot_sf"/>
</dbReference>
<dbReference type="InterPro" id="IPR022408">
    <property type="entry name" value="Acyl-CoA-binding_prot_CS"/>
</dbReference>
<feature type="compositionally biased region" description="Low complexity" evidence="2">
    <location>
        <begin position="382"/>
        <end position="395"/>
    </location>
</feature>
<dbReference type="Gene3D" id="1.20.80.10">
    <property type="match status" value="1"/>
</dbReference>
<dbReference type="SUPFAM" id="SSF47027">
    <property type="entry name" value="Acyl-CoA binding protein"/>
    <property type="match status" value="1"/>
</dbReference>
<evidence type="ECO:0000313" key="6">
    <source>
        <dbReference type="Proteomes" id="UP000245942"/>
    </source>
</evidence>
<feature type="compositionally biased region" description="Basic and acidic residues" evidence="2">
    <location>
        <begin position="261"/>
        <end position="271"/>
    </location>
</feature>
<gene>
    <name evidence="5" type="ORF">BCV69DRAFT_279936</name>
</gene>
<feature type="compositionally biased region" description="Polar residues" evidence="2">
    <location>
        <begin position="298"/>
        <end position="333"/>
    </location>
</feature>
<dbReference type="InterPro" id="IPR035984">
    <property type="entry name" value="Acyl-CoA-binding_sf"/>
</dbReference>
<dbReference type="PROSITE" id="PS51228">
    <property type="entry name" value="ACB_2"/>
    <property type="match status" value="1"/>
</dbReference>
<dbReference type="AlphaFoldDB" id="A0A316UFK7"/>
<keyword evidence="1" id="KW-0446">Lipid-binding</keyword>
<dbReference type="PROSITE" id="PS00880">
    <property type="entry name" value="ACB_1"/>
    <property type="match status" value="1"/>
</dbReference>
<dbReference type="PANTHER" id="PTHR23310">
    <property type="entry name" value="ACYL-COA-BINDING PROTEIN, ACBP"/>
    <property type="match status" value="1"/>
</dbReference>